<dbReference type="AlphaFoldDB" id="A0A811JU10"/>
<evidence type="ECO:0000256" key="1">
    <source>
        <dbReference type="SAM" id="MobiDB-lite"/>
    </source>
</evidence>
<proteinExistence type="predicted"/>
<feature type="domain" description="Calponin-homology (CH)" evidence="2">
    <location>
        <begin position="60"/>
        <end position="177"/>
    </location>
</feature>
<dbReference type="SMART" id="SM00033">
    <property type="entry name" value="CH"/>
    <property type="match status" value="1"/>
</dbReference>
<dbReference type="OrthoDB" id="775356at2759"/>
<dbReference type="Pfam" id="PF03836">
    <property type="entry name" value="RasGAP_C"/>
    <property type="match status" value="1"/>
</dbReference>
<dbReference type="InterPro" id="IPR001715">
    <property type="entry name" value="CH_dom"/>
</dbReference>
<organism evidence="3 4">
    <name type="scientific">Bursaphelenchus okinawaensis</name>
    <dbReference type="NCBI Taxonomy" id="465554"/>
    <lineage>
        <taxon>Eukaryota</taxon>
        <taxon>Metazoa</taxon>
        <taxon>Ecdysozoa</taxon>
        <taxon>Nematoda</taxon>
        <taxon>Chromadorea</taxon>
        <taxon>Rhabditida</taxon>
        <taxon>Tylenchina</taxon>
        <taxon>Tylenchomorpha</taxon>
        <taxon>Aphelenchoidea</taxon>
        <taxon>Aphelenchoididae</taxon>
        <taxon>Bursaphelenchus</taxon>
    </lineage>
</organism>
<reference evidence="3" key="1">
    <citation type="submission" date="2020-09" db="EMBL/GenBank/DDBJ databases">
        <authorList>
            <person name="Kikuchi T."/>
        </authorList>
    </citation>
    <scope>NUCLEOTIDE SEQUENCE</scope>
    <source>
        <strain evidence="3">SH1</strain>
    </source>
</reference>
<dbReference type="GO" id="GO:1903479">
    <property type="term" value="P:mitotic actomyosin contractile ring assembly actin filament organization"/>
    <property type="evidence" value="ECO:0007669"/>
    <property type="project" value="TreeGrafter"/>
</dbReference>
<evidence type="ECO:0000259" key="2">
    <source>
        <dbReference type="PROSITE" id="PS50021"/>
    </source>
</evidence>
<sequence>MLDLGRALRRRVSRSISLRKPSFRRPMSKKVPNVQPQIESDSDAPDLDAERRRRNIRLYVYRLYEVRNWLAECLTEADVPSPIELEEALRSGVLLAKLANYFAPDLVPLEKIFDLDQSRLRDEGYNYRHTDNINLWRRACLSVRIKEIVLSDPLDVYAGRNVKTVLALVTLANQLYRLRKSPPIRDQTGNVSFTEETYNIVGSKGMFLNGNFALGPTTAQAIALPDSPTVEMVLKAVKDAILEKNLTAFKKALTSTTFIVHVDQDYLDEYFGVLVTNFENNIDAVTLDEIQSIIVSINRTNGLSKLYELLKTKEVDLNVFAHIILSLDVCDGRILEAYLTVYLDELRILWEKEEFDLRSIKKVIAIVNAAADLREATFGRHPTRIFEVLKDPNLHLKVNITPECSERYAANLIEYYSEPEAPLLYGYGLNCLLQQADLFLFRTAVSEMDKTFIATILRRASPDYVDENTPFYLNQIFLFDEEDLDDAFAHLAKLVEDVNHTVDVEKKIALQLFALNEALLKNNRKDFDQAVEEILLLIDSPVKPCCQLSNVFNLMDAELIRISEGKKQKRLYCMKHDFGLGEIRVQQVDENGNEQLVVGSADTVTAKLQPWALTLAEFQGCIEKALEQFEDDNILVDTPVTQALKALNDNETLFDLMNSASPSLGSFRKLVQVLQKNSNIYDEEILLEDLKTQARKIIESNMEMHHRLRETEQSIGLLVKNFRSLNRPEDPKAVKKQKDNSVSEPNVTLSDTSLIDWPDEKLASDIMLETKLLVVKLLRSGLEGETVKDLMENAEFSGVDDDNLEEVNELQAKLNMNVNSLLKQGLLTSTGDFSDILRSMAEDIREDRERRESRLVEIRDLQNLLGYSERQKKEMQSQIEMYEAYEHGCIESIVGGIPSIALADDGSRKVKKFIQRKLKAVGKREAISLNSDKLIRKKLLFMDDPTTPKQVSKYSIKISPADEVGHYKIECYRQNKFETAKTVDFEKLLRREDEEEVRLRFHGPLVFNCSELRKFIDLKFHYKISS</sequence>
<dbReference type="EMBL" id="CAJFDH010000001">
    <property type="protein sequence ID" value="CAD5206808.1"/>
    <property type="molecule type" value="Genomic_DNA"/>
</dbReference>
<protein>
    <recommendedName>
        <fullName evidence="2">Calponin-homology (CH) domain-containing protein</fullName>
    </recommendedName>
</protein>
<dbReference type="GO" id="GO:0051015">
    <property type="term" value="F:actin filament binding"/>
    <property type="evidence" value="ECO:0007669"/>
    <property type="project" value="TreeGrafter"/>
</dbReference>
<dbReference type="PANTHER" id="PTHR14149">
    <property type="entry name" value="RAS GTPASE-ACTIVATING PROTEIN WITH IQ MOTIF"/>
    <property type="match status" value="1"/>
</dbReference>
<dbReference type="Proteomes" id="UP000614601">
    <property type="component" value="Unassembled WGS sequence"/>
</dbReference>
<dbReference type="GO" id="GO:0005938">
    <property type="term" value="C:cell cortex"/>
    <property type="evidence" value="ECO:0007669"/>
    <property type="project" value="TreeGrafter"/>
</dbReference>
<dbReference type="InterPro" id="IPR036872">
    <property type="entry name" value="CH_dom_sf"/>
</dbReference>
<dbReference type="InterPro" id="IPR000593">
    <property type="entry name" value="RasGAP_C"/>
</dbReference>
<evidence type="ECO:0000313" key="4">
    <source>
        <dbReference type="Proteomes" id="UP000614601"/>
    </source>
</evidence>
<dbReference type="PANTHER" id="PTHR14149:SF14">
    <property type="entry name" value="CALPONIN-HOMOLOGY (CH) DOMAIN-CONTAINING PROTEIN"/>
    <property type="match status" value="1"/>
</dbReference>
<dbReference type="GO" id="GO:0005516">
    <property type="term" value="F:calmodulin binding"/>
    <property type="evidence" value="ECO:0007669"/>
    <property type="project" value="TreeGrafter"/>
</dbReference>
<accession>A0A811JU10</accession>
<dbReference type="SUPFAM" id="SSF47576">
    <property type="entry name" value="Calponin-homology domain, CH-domain"/>
    <property type="match status" value="1"/>
</dbReference>
<dbReference type="Gene3D" id="1.10.418.10">
    <property type="entry name" value="Calponin-like domain"/>
    <property type="match status" value="1"/>
</dbReference>
<dbReference type="GO" id="GO:0005096">
    <property type="term" value="F:GTPase activator activity"/>
    <property type="evidence" value="ECO:0007669"/>
    <property type="project" value="TreeGrafter"/>
</dbReference>
<comment type="caution">
    <text evidence="3">The sequence shown here is derived from an EMBL/GenBank/DDBJ whole genome shotgun (WGS) entry which is preliminary data.</text>
</comment>
<evidence type="ECO:0000313" key="3">
    <source>
        <dbReference type="EMBL" id="CAD5206808.1"/>
    </source>
</evidence>
<keyword evidence="4" id="KW-1185">Reference proteome</keyword>
<dbReference type="EMBL" id="CAJFCW020000001">
    <property type="protein sequence ID" value="CAG9083208.1"/>
    <property type="molecule type" value="Genomic_DNA"/>
</dbReference>
<name>A0A811JU10_9BILA</name>
<dbReference type="Proteomes" id="UP000783686">
    <property type="component" value="Unassembled WGS sequence"/>
</dbReference>
<dbReference type="PROSITE" id="PS50021">
    <property type="entry name" value="CH"/>
    <property type="match status" value="1"/>
</dbReference>
<dbReference type="Pfam" id="PF00307">
    <property type="entry name" value="CH"/>
    <property type="match status" value="1"/>
</dbReference>
<dbReference type="SUPFAM" id="SSF143885">
    <property type="entry name" value="RGC domain-like"/>
    <property type="match status" value="1"/>
</dbReference>
<gene>
    <name evidence="3" type="ORF">BOKJ2_LOCUS1492</name>
</gene>
<feature type="region of interest" description="Disordered" evidence="1">
    <location>
        <begin position="26"/>
        <end position="46"/>
    </location>
</feature>